<gene>
    <name evidence="5" type="ORF">HNR07_006563</name>
</gene>
<name>A0A840WV58_9ACTN</name>
<keyword evidence="1" id="KW-0175">Coiled coil</keyword>
<sequence length="328" mass="36119">MTSTPRNSPRRGRFTASLAVVTAVMLTGLPGVAHADPDDVDIDELTERAEELEETYDGELLQYTEIKDRAEAAEAELEELEERLEKSRGGVSAIAAARYKGDGFDPTLQVVFSSDPEDMFVDAANVDYLGQNQAEQISELIALRDEQAELTEELQGELAEASDLIDELEEQREEVEKRIEEYEAEQVPAEPETPGAGGGGGNGTVPDSARGGGWEQTQPRMAAIRDEIIMEFGAPYPVGCWRPSNDDHGTGTACDFMMSANGAAPSAENRALGQAISDYGIANADRLGIKYIIWEQQIWQSTSRQWTWMNDRGDLTQNHYDHVHISSY</sequence>
<evidence type="ECO:0000313" key="5">
    <source>
        <dbReference type="EMBL" id="MBB5495426.1"/>
    </source>
</evidence>
<feature type="coiled-coil region" evidence="1">
    <location>
        <begin position="42"/>
        <end position="90"/>
    </location>
</feature>
<keyword evidence="6" id="KW-1185">Reference proteome</keyword>
<evidence type="ECO:0000256" key="1">
    <source>
        <dbReference type="SAM" id="Coils"/>
    </source>
</evidence>
<dbReference type="AlphaFoldDB" id="A0A840WV58"/>
<feature type="chain" id="PRO_5032765820" description="ARB-07466-like C-terminal domain-containing protein" evidence="3">
    <location>
        <begin position="36"/>
        <end position="328"/>
    </location>
</feature>
<proteinExistence type="predicted"/>
<dbReference type="EMBL" id="JACHDO010000001">
    <property type="protein sequence ID" value="MBB5495426.1"/>
    <property type="molecule type" value="Genomic_DNA"/>
</dbReference>
<evidence type="ECO:0000259" key="4">
    <source>
        <dbReference type="Pfam" id="PF26571"/>
    </source>
</evidence>
<feature type="domain" description="ARB-07466-like C-terminal" evidence="4">
    <location>
        <begin position="215"/>
        <end position="320"/>
    </location>
</feature>
<evidence type="ECO:0000313" key="6">
    <source>
        <dbReference type="Proteomes" id="UP000579647"/>
    </source>
</evidence>
<protein>
    <recommendedName>
        <fullName evidence="4">ARB-07466-like C-terminal domain-containing protein</fullName>
    </recommendedName>
</protein>
<dbReference type="Gene3D" id="6.10.250.3150">
    <property type="match status" value="1"/>
</dbReference>
<dbReference type="RefSeq" id="WP_184370279.1">
    <property type="nucleotide sequence ID" value="NZ_BAAAKM010000067.1"/>
</dbReference>
<feature type="compositionally biased region" description="Low complexity" evidence="2">
    <location>
        <begin position="185"/>
        <end position="194"/>
    </location>
</feature>
<evidence type="ECO:0000256" key="2">
    <source>
        <dbReference type="SAM" id="MobiDB-lite"/>
    </source>
</evidence>
<accession>A0A840WV58</accession>
<organism evidence="5 6">
    <name type="scientific">Nocardiopsis metallicus</name>
    <dbReference type="NCBI Taxonomy" id="179819"/>
    <lineage>
        <taxon>Bacteria</taxon>
        <taxon>Bacillati</taxon>
        <taxon>Actinomycetota</taxon>
        <taxon>Actinomycetes</taxon>
        <taxon>Streptosporangiales</taxon>
        <taxon>Nocardiopsidaceae</taxon>
        <taxon>Nocardiopsis</taxon>
    </lineage>
</organism>
<evidence type="ECO:0000256" key="3">
    <source>
        <dbReference type="SAM" id="SignalP"/>
    </source>
</evidence>
<keyword evidence="3" id="KW-0732">Signal</keyword>
<comment type="caution">
    <text evidence="5">The sequence shown here is derived from an EMBL/GenBank/DDBJ whole genome shotgun (WGS) entry which is preliminary data.</text>
</comment>
<feature type="region of interest" description="Disordered" evidence="2">
    <location>
        <begin position="181"/>
        <end position="216"/>
    </location>
</feature>
<reference evidence="5 6" key="1">
    <citation type="submission" date="2020-08" db="EMBL/GenBank/DDBJ databases">
        <title>Sequencing the genomes of 1000 actinobacteria strains.</title>
        <authorList>
            <person name="Klenk H.-P."/>
        </authorList>
    </citation>
    <scope>NUCLEOTIDE SEQUENCE [LARGE SCALE GENOMIC DNA]</scope>
    <source>
        <strain evidence="5 6">DSM 44598</strain>
    </source>
</reference>
<dbReference type="InterPro" id="IPR058593">
    <property type="entry name" value="ARB_07466-like_C"/>
</dbReference>
<dbReference type="Proteomes" id="UP000579647">
    <property type="component" value="Unassembled WGS sequence"/>
</dbReference>
<dbReference type="Pfam" id="PF26571">
    <property type="entry name" value="VldE"/>
    <property type="match status" value="1"/>
</dbReference>
<feature type="signal peptide" evidence="3">
    <location>
        <begin position="1"/>
        <end position="35"/>
    </location>
</feature>